<dbReference type="AlphaFoldDB" id="A0A9D4FCF3"/>
<evidence type="ECO:0000313" key="2">
    <source>
        <dbReference type="Proteomes" id="UP000828390"/>
    </source>
</evidence>
<proteinExistence type="predicted"/>
<reference evidence="1" key="2">
    <citation type="submission" date="2020-11" db="EMBL/GenBank/DDBJ databases">
        <authorList>
            <person name="McCartney M.A."/>
            <person name="Auch B."/>
            <person name="Kono T."/>
            <person name="Mallez S."/>
            <person name="Becker A."/>
            <person name="Gohl D.M."/>
            <person name="Silverstein K.A.T."/>
            <person name="Koren S."/>
            <person name="Bechman K.B."/>
            <person name="Herman A."/>
            <person name="Abrahante J.E."/>
            <person name="Garbe J."/>
        </authorList>
    </citation>
    <scope>NUCLEOTIDE SEQUENCE</scope>
    <source>
        <strain evidence="1">Duluth1</strain>
        <tissue evidence="1">Whole animal</tissue>
    </source>
</reference>
<sequence>MLLYIARGPDVKRSDEIYLERCFLPNIGSYFEHRVEPGLWFKTLTLDSIFVDCTERSVSWISRDDSEAIKLHNGILEQTLHAVQEVFRNKDKFTDDMLDPTVDELFEHATELFEAINEDKLGENVCEHVIRLLHVYILPRIKLNKEFETNVSETLQTINEEEKNIISLITTQIKTKEQLKASLKQDRYRFLGTDGFLKQSYLKTLDETFLQCLYKHIVIDIDTTAKEIDKFEKQISVLRLSKASHDMAMVSRLHNLRDSSNCVRVHQHLLKVREEVKSALHVFETEKDASFNCETHPRRYRKDHYDYVKKNHSLNLIEKEILDFMNTKVKLMNVREAAELLIHEIKTIGHSYGYTGIKGGQLDGKCATGSPDEWDTLHVKVCKLVWDTETSVFQKMNSLCEEFSRSCEEIVYEASKRGKVVSPQMCMSTCAYFKKHIDNLVQTVAEEITKPPHDADSIKNFYLCFEQHVFSRTMPTVIHLHRFCYCQQGTKLLSKINEKYLPMASVSRESVKSEIDVDDKESSVTTLHDENGQMLRLIKHLTKLVLDLNSTNSLAHKLNMCKTAVCLVKEQIQDEDFTISELCPGDFLGSLLTLLRHLEPNVVCSLYVQLHLLENLCPDCLKGTSHYIAMVTLTEAVKSLLDI</sequence>
<keyword evidence="2" id="KW-1185">Reference proteome</keyword>
<reference evidence="1" key="1">
    <citation type="journal article" date="2019" name="bioRxiv">
        <title>The Genome of the Zebra Mussel, Dreissena polymorpha: A Resource for Invasive Species Research.</title>
        <authorList>
            <person name="McCartney M.A."/>
            <person name="Auch B."/>
            <person name="Kono T."/>
            <person name="Mallez S."/>
            <person name="Zhang Y."/>
            <person name="Obille A."/>
            <person name="Becker A."/>
            <person name="Abrahante J.E."/>
            <person name="Garbe J."/>
            <person name="Badalamenti J.P."/>
            <person name="Herman A."/>
            <person name="Mangelson H."/>
            <person name="Liachko I."/>
            <person name="Sullivan S."/>
            <person name="Sone E.D."/>
            <person name="Koren S."/>
            <person name="Silverstein K.A.T."/>
            <person name="Beckman K.B."/>
            <person name="Gohl D.M."/>
        </authorList>
    </citation>
    <scope>NUCLEOTIDE SEQUENCE</scope>
    <source>
        <strain evidence="1">Duluth1</strain>
        <tissue evidence="1">Whole animal</tissue>
    </source>
</reference>
<dbReference type="OrthoDB" id="10028873at2759"/>
<gene>
    <name evidence="1" type="ORF">DPMN_147565</name>
</gene>
<name>A0A9D4FCF3_DREPO</name>
<comment type="caution">
    <text evidence="1">The sequence shown here is derived from an EMBL/GenBank/DDBJ whole genome shotgun (WGS) entry which is preliminary data.</text>
</comment>
<evidence type="ECO:0000313" key="1">
    <source>
        <dbReference type="EMBL" id="KAH3794036.1"/>
    </source>
</evidence>
<dbReference type="Proteomes" id="UP000828390">
    <property type="component" value="Unassembled WGS sequence"/>
</dbReference>
<protein>
    <recommendedName>
        <fullName evidence="3">VPS9 domain-containing protein</fullName>
    </recommendedName>
</protein>
<evidence type="ECO:0008006" key="3">
    <source>
        <dbReference type="Google" id="ProtNLM"/>
    </source>
</evidence>
<organism evidence="1 2">
    <name type="scientific">Dreissena polymorpha</name>
    <name type="common">Zebra mussel</name>
    <name type="synonym">Mytilus polymorpha</name>
    <dbReference type="NCBI Taxonomy" id="45954"/>
    <lineage>
        <taxon>Eukaryota</taxon>
        <taxon>Metazoa</taxon>
        <taxon>Spiralia</taxon>
        <taxon>Lophotrochozoa</taxon>
        <taxon>Mollusca</taxon>
        <taxon>Bivalvia</taxon>
        <taxon>Autobranchia</taxon>
        <taxon>Heteroconchia</taxon>
        <taxon>Euheterodonta</taxon>
        <taxon>Imparidentia</taxon>
        <taxon>Neoheterodontei</taxon>
        <taxon>Myida</taxon>
        <taxon>Dreissenoidea</taxon>
        <taxon>Dreissenidae</taxon>
        <taxon>Dreissena</taxon>
    </lineage>
</organism>
<accession>A0A9D4FCF3</accession>
<dbReference type="EMBL" id="JAIWYP010000007">
    <property type="protein sequence ID" value="KAH3794036.1"/>
    <property type="molecule type" value="Genomic_DNA"/>
</dbReference>